<evidence type="ECO:0000256" key="4">
    <source>
        <dbReference type="ARBA" id="ARBA00022833"/>
    </source>
</evidence>
<name>A0A6A4VVQ7_AMPAM</name>
<keyword evidence="10" id="KW-1185">Reference proteome</keyword>
<dbReference type="SUPFAM" id="SSF102712">
    <property type="entry name" value="JAB1/MPN domain"/>
    <property type="match status" value="1"/>
</dbReference>
<feature type="compositionally biased region" description="Low complexity" evidence="7">
    <location>
        <begin position="43"/>
        <end position="53"/>
    </location>
</feature>
<evidence type="ECO:0000259" key="8">
    <source>
        <dbReference type="PROSITE" id="PS50249"/>
    </source>
</evidence>
<feature type="compositionally biased region" description="Low complexity" evidence="7">
    <location>
        <begin position="632"/>
        <end position="658"/>
    </location>
</feature>
<keyword evidence="1" id="KW-0645">Protease</keyword>
<dbReference type="PANTHER" id="PTHR10410">
    <property type="entry name" value="EUKARYOTIC TRANSLATION INITIATION FACTOR 3 -RELATED"/>
    <property type="match status" value="1"/>
</dbReference>
<dbReference type="Pfam" id="PF01398">
    <property type="entry name" value="JAB"/>
    <property type="match status" value="1"/>
</dbReference>
<dbReference type="OrthoDB" id="167806at2759"/>
<reference evidence="9 10" key="1">
    <citation type="submission" date="2019-07" db="EMBL/GenBank/DDBJ databases">
        <title>Draft genome assembly of a fouling barnacle, Amphibalanus amphitrite (Darwin, 1854): The first reference genome for Thecostraca.</title>
        <authorList>
            <person name="Kim W."/>
        </authorList>
    </citation>
    <scope>NUCLEOTIDE SEQUENCE [LARGE SCALE GENOMIC DNA]</scope>
    <source>
        <strain evidence="9">SNU_AA5</strain>
        <tissue evidence="9">Soma without cirri and trophi</tissue>
    </source>
</reference>
<dbReference type="Pfam" id="PF18755">
    <property type="entry name" value="RAMA"/>
    <property type="match status" value="1"/>
</dbReference>
<gene>
    <name evidence="9" type="ORF">FJT64_007525</name>
</gene>
<dbReference type="PROSITE" id="PS50249">
    <property type="entry name" value="MPN"/>
    <property type="match status" value="1"/>
</dbReference>
<accession>A0A6A4VVQ7</accession>
<organism evidence="9 10">
    <name type="scientific">Amphibalanus amphitrite</name>
    <name type="common">Striped barnacle</name>
    <name type="synonym">Balanus amphitrite</name>
    <dbReference type="NCBI Taxonomy" id="1232801"/>
    <lineage>
        <taxon>Eukaryota</taxon>
        <taxon>Metazoa</taxon>
        <taxon>Ecdysozoa</taxon>
        <taxon>Arthropoda</taxon>
        <taxon>Crustacea</taxon>
        <taxon>Multicrustacea</taxon>
        <taxon>Cirripedia</taxon>
        <taxon>Thoracica</taxon>
        <taxon>Thoracicalcarea</taxon>
        <taxon>Balanomorpha</taxon>
        <taxon>Balanoidea</taxon>
        <taxon>Balanidae</taxon>
        <taxon>Amphibalaninae</taxon>
        <taxon>Amphibalanus</taxon>
    </lineage>
</organism>
<protein>
    <submittedName>
        <fullName evidence="9">MPN domain-containing protein</fullName>
    </submittedName>
</protein>
<dbReference type="Proteomes" id="UP000440578">
    <property type="component" value="Unassembled WGS sequence"/>
</dbReference>
<evidence type="ECO:0000313" key="10">
    <source>
        <dbReference type="Proteomes" id="UP000440578"/>
    </source>
</evidence>
<evidence type="ECO:0000256" key="5">
    <source>
        <dbReference type="ARBA" id="ARBA00023049"/>
    </source>
</evidence>
<dbReference type="CDD" id="cd08067">
    <property type="entry name" value="MPN_2A_DUB"/>
    <property type="match status" value="1"/>
</dbReference>
<dbReference type="InterPro" id="IPR037518">
    <property type="entry name" value="MPN"/>
</dbReference>
<comment type="caution">
    <text evidence="9">The sequence shown here is derived from an EMBL/GenBank/DDBJ whole genome shotgun (WGS) entry which is preliminary data.</text>
</comment>
<dbReference type="InterPro" id="IPR000555">
    <property type="entry name" value="JAMM/MPN+_dom"/>
</dbReference>
<dbReference type="GO" id="GO:0008237">
    <property type="term" value="F:metallopeptidase activity"/>
    <property type="evidence" value="ECO:0007669"/>
    <property type="project" value="UniProtKB-KW"/>
</dbReference>
<dbReference type="FunFam" id="3.40.140.10:FF:000053">
    <property type="entry name" value="MPN domain-containing protein CG4751"/>
    <property type="match status" value="1"/>
</dbReference>
<proteinExistence type="inferred from homology"/>
<keyword evidence="4" id="KW-0862">Zinc</keyword>
<dbReference type="InterPro" id="IPR050242">
    <property type="entry name" value="JAMM_MPN+_peptidase_M67A"/>
</dbReference>
<dbReference type="InterPro" id="IPR040843">
    <property type="entry name" value="RAMA"/>
</dbReference>
<keyword evidence="3" id="KW-0378">Hydrolase</keyword>
<dbReference type="AlphaFoldDB" id="A0A6A4VVQ7"/>
<evidence type="ECO:0000256" key="2">
    <source>
        <dbReference type="ARBA" id="ARBA00022723"/>
    </source>
</evidence>
<feature type="domain" description="MPN" evidence="8">
    <location>
        <begin position="229"/>
        <end position="367"/>
    </location>
</feature>
<evidence type="ECO:0000313" key="9">
    <source>
        <dbReference type="EMBL" id="KAF0294892.1"/>
    </source>
</evidence>
<keyword evidence="5" id="KW-0482">Metalloprotease</keyword>
<evidence type="ECO:0000256" key="1">
    <source>
        <dbReference type="ARBA" id="ARBA00022670"/>
    </source>
</evidence>
<feature type="compositionally biased region" description="Polar residues" evidence="7">
    <location>
        <begin position="33"/>
        <end position="42"/>
    </location>
</feature>
<keyword evidence="2" id="KW-0479">Metal-binding</keyword>
<evidence type="ECO:0000256" key="7">
    <source>
        <dbReference type="SAM" id="MobiDB-lite"/>
    </source>
</evidence>
<sequence length="709" mass="77026">MLRIVTQCAMSVTGESLIDDDDVSLLEEEDDLQSTADSDTLQSGRSARGRAGLSGRGVTLPMLMKEGFLEPGEGAMTIDYLGQKFRGDLLPDGQIRSHETAETFASPSAWAIHCKKIVNPDKKSGCGWASVRRGAEVKYRGKKLDIYKNMLFKKRREREREQGEQEEECESVSACEDEKKDLLMKKRAMLQKIIVKHEALGIRNSDHDPSTLLECVPFSELGKIQPFTVTVASSTALTVVGFHSHLTDSEVVGYLAGRWDVNTHDLAITHAFPVRCRLGEKSKWKRVEYDVYTAIEERKLTLVGWYHSHPHSPPTPTIRDSDLQLDYQLKMKGSSDASYTPCVGMIYTPFPKNKKRPLQSNLLCYWVMPPHEMRPHDYPRPMAMEYSVVRDSYIHQDALTEMRLCAEFYRGAPDAVNFTRPLADGSTNWERLKSALEPCVPAKHSAQIIEFFHDLLFPRPGSGCPEAKVVQSTAALLAARCSDPSLVELAAHHRSRDAPPLPPAPPAKRARTDTAGEGAVDLSAARRPAEVVELDGPDLDGPQDLSAARPAPPAGEEEEAPMDMSAEVPQDLTAGVARQPEPAAVQAEDLTSPSKHADHTQPEGEEHTDPAAGEGQPEDLSAPAPAEDDDAAPPASDPASPGGSDGGAVDASAAAGSPQETEDLSAPHADSPQDLRAAGPPSPAAAPAPQDNSDDEERGMVIDESAEPM</sequence>
<evidence type="ECO:0000256" key="3">
    <source>
        <dbReference type="ARBA" id="ARBA00022801"/>
    </source>
</evidence>
<feature type="region of interest" description="Disordered" evidence="7">
    <location>
        <begin position="29"/>
        <end position="53"/>
    </location>
</feature>
<feature type="compositionally biased region" description="Low complexity" evidence="7">
    <location>
        <begin position="539"/>
        <end position="549"/>
    </location>
</feature>
<evidence type="ECO:0000256" key="6">
    <source>
        <dbReference type="ARBA" id="ARBA00061577"/>
    </source>
</evidence>
<feature type="compositionally biased region" description="Basic and acidic residues" evidence="7">
    <location>
        <begin position="595"/>
        <end position="609"/>
    </location>
</feature>
<dbReference type="GO" id="GO:0006508">
    <property type="term" value="P:proteolysis"/>
    <property type="evidence" value="ECO:0007669"/>
    <property type="project" value="UniProtKB-KW"/>
</dbReference>
<dbReference type="Gene3D" id="3.40.140.10">
    <property type="entry name" value="Cytidine Deaminase, domain 2"/>
    <property type="match status" value="1"/>
</dbReference>
<dbReference type="GO" id="GO:0046872">
    <property type="term" value="F:metal ion binding"/>
    <property type="evidence" value="ECO:0007669"/>
    <property type="project" value="UniProtKB-KW"/>
</dbReference>
<dbReference type="EMBL" id="VIIS01001652">
    <property type="protein sequence ID" value="KAF0294892.1"/>
    <property type="molecule type" value="Genomic_DNA"/>
</dbReference>
<feature type="region of interest" description="Disordered" evidence="7">
    <location>
        <begin position="492"/>
        <end position="709"/>
    </location>
</feature>
<comment type="similarity">
    <text evidence="6">Belongs to the peptidase M67 family.</text>
</comment>